<dbReference type="EMBL" id="LAZR01003356">
    <property type="protein sequence ID" value="KKN19211.1"/>
    <property type="molecule type" value="Genomic_DNA"/>
</dbReference>
<comment type="caution">
    <text evidence="1">The sequence shown here is derived from an EMBL/GenBank/DDBJ whole genome shotgun (WGS) entry which is preliminary data.</text>
</comment>
<evidence type="ECO:0000313" key="1">
    <source>
        <dbReference type="EMBL" id="KKN19211.1"/>
    </source>
</evidence>
<reference evidence="1" key="1">
    <citation type="journal article" date="2015" name="Nature">
        <title>Complex archaea that bridge the gap between prokaryotes and eukaryotes.</title>
        <authorList>
            <person name="Spang A."/>
            <person name="Saw J.H."/>
            <person name="Jorgensen S.L."/>
            <person name="Zaremba-Niedzwiedzka K."/>
            <person name="Martijn J."/>
            <person name="Lind A.E."/>
            <person name="van Eijk R."/>
            <person name="Schleper C."/>
            <person name="Guy L."/>
            <person name="Ettema T.J."/>
        </authorList>
    </citation>
    <scope>NUCLEOTIDE SEQUENCE</scope>
</reference>
<sequence length="32" mass="3600">MFILRNYRVLTGGTATVTSTASNRQNNKTDIR</sequence>
<name>A0A0F9R1M8_9ZZZZ</name>
<organism evidence="1">
    <name type="scientific">marine sediment metagenome</name>
    <dbReference type="NCBI Taxonomy" id="412755"/>
    <lineage>
        <taxon>unclassified sequences</taxon>
        <taxon>metagenomes</taxon>
        <taxon>ecological metagenomes</taxon>
    </lineage>
</organism>
<protein>
    <submittedName>
        <fullName evidence="1">Uncharacterized protein</fullName>
    </submittedName>
</protein>
<proteinExistence type="predicted"/>
<gene>
    <name evidence="1" type="ORF">LCGC14_0948070</name>
</gene>
<accession>A0A0F9R1M8</accession>
<dbReference type="AlphaFoldDB" id="A0A0F9R1M8"/>